<dbReference type="OrthoDB" id="3248909at2759"/>
<keyword evidence="3" id="KW-1185">Reference proteome</keyword>
<proteinExistence type="predicted"/>
<dbReference type="AlphaFoldDB" id="A0A2V1DEF9"/>
<dbReference type="PANTHER" id="PTHR37544">
    <property type="entry name" value="SPRAY-RELATED"/>
    <property type="match status" value="1"/>
</dbReference>
<dbReference type="Proteomes" id="UP000244855">
    <property type="component" value="Unassembled WGS sequence"/>
</dbReference>
<accession>A0A2V1DEF9</accession>
<feature type="transmembrane region" description="Helical" evidence="1">
    <location>
        <begin position="640"/>
        <end position="662"/>
    </location>
</feature>
<reference evidence="2 3" key="1">
    <citation type="journal article" date="2018" name="Sci. Rep.">
        <title>Comparative genomics provides insights into the lifestyle and reveals functional heterogeneity of dark septate endophytic fungi.</title>
        <authorList>
            <person name="Knapp D.G."/>
            <person name="Nemeth J.B."/>
            <person name="Barry K."/>
            <person name="Hainaut M."/>
            <person name="Henrissat B."/>
            <person name="Johnson J."/>
            <person name="Kuo A."/>
            <person name="Lim J.H.P."/>
            <person name="Lipzen A."/>
            <person name="Nolan M."/>
            <person name="Ohm R.A."/>
            <person name="Tamas L."/>
            <person name="Grigoriev I.V."/>
            <person name="Spatafora J.W."/>
            <person name="Nagy L.G."/>
            <person name="Kovacs G.M."/>
        </authorList>
    </citation>
    <scope>NUCLEOTIDE SEQUENCE [LARGE SCALE GENOMIC DNA]</scope>
    <source>
        <strain evidence="2 3">DSE2036</strain>
    </source>
</reference>
<protein>
    <submittedName>
        <fullName evidence="2">Uncharacterized protein</fullName>
    </submittedName>
</protein>
<evidence type="ECO:0000313" key="3">
    <source>
        <dbReference type="Proteomes" id="UP000244855"/>
    </source>
</evidence>
<feature type="transmembrane region" description="Helical" evidence="1">
    <location>
        <begin position="44"/>
        <end position="69"/>
    </location>
</feature>
<dbReference type="Pfam" id="PF11915">
    <property type="entry name" value="DUF3433"/>
    <property type="match status" value="1"/>
</dbReference>
<name>A0A2V1DEF9_9PLEO</name>
<keyword evidence="1" id="KW-0812">Transmembrane</keyword>
<evidence type="ECO:0000313" key="2">
    <source>
        <dbReference type="EMBL" id="PVH96556.1"/>
    </source>
</evidence>
<organism evidence="2 3">
    <name type="scientific">Periconia macrospinosa</name>
    <dbReference type="NCBI Taxonomy" id="97972"/>
    <lineage>
        <taxon>Eukaryota</taxon>
        <taxon>Fungi</taxon>
        <taxon>Dikarya</taxon>
        <taxon>Ascomycota</taxon>
        <taxon>Pezizomycotina</taxon>
        <taxon>Dothideomycetes</taxon>
        <taxon>Pleosporomycetidae</taxon>
        <taxon>Pleosporales</taxon>
        <taxon>Massarineae</taxon>
        <taxon>Periconiaceae</taxon>
        <taxon>Periconia</taxon>
    </lineage>
</organism>
<dbReference type="PANTHER" id="PTHR37544:SF3">
    <property type="entry name" value="SPRAY"/>
    <property type="match status" value="1"/>
</dbReference>
<keyword evidence="1" id="KW-1133">Transmembrane helix</keyword>
<keyword evidence="1" id="KW-0472">Membrane</keyword>
<evidence type="ECO:0000256" key="1">
    <source>
        <dbReference type="SAM" id="Phobius"/>
    </source>
</evidence>
<sequence length="745" mass="83616">MRYLFALGLFLALITVALLVLVTFSSRSQLYQKAFVYQADLSKFGLSISTFAPISIAPTIISIIISLWWDQIDLTFRLLQPYIAMSRSPTPVSSSSGITYRSKTWIGAVIKAARHRHWILCFVAIGTTLSQVLTVSMSALFERKPHNVLSRVNLNRTLETRQMPVITTIDQTGWPFEWDDVYAATKLDKTVRWDITEPLYQNSSYNWLYNTPTKFSVNAPQMTWTQGAWSFAPVDLSSIIVPDSRSTTEKEVRKAAVVPFMNVTLRTSAIRARLDCEPIDEVADKSTWLQAMSVQLLNETLINTTMEYITLPEGLSDGYILIEKMFANTSSVTTIRRGGDEKMTKCCINGTGQSPQRAAIGYWTPVQTEGWNRTDPYPSQGKLQWPPSIVTKWIVGKPQSFKDQGNITVGPLFFEEQPVLQAARCKPIIETAEAKILIDRTTSTVHSHELLGPITGLDSAWYENHVRHDLSDPEKQYNMNYTGKLNTTTSLGILFLDGLLSASVSKEPVGDVYYAYENTGTDQFVYREEDGGLNMDLMSYTMYTLANNDPEALLNYTTLVNNANRTFQSFFQDFVNTKLAHYNDDGTGFQRIGANMKDLGQAVDYNGASLVNPLYPSLNTDRTIEAVISSRRQVLYMNPVATYLAVAIITWLIATTAVVAALQRRYTSTMLRNVELIADVLVLIAGSENFLDLVQERGPALKKDGNVKTQLGWFKGRDGEVRWGVEVVGGRNPVEWVDAPMKRFT</sequence>
<dbReference type="InterPro" id="IPR021840">
    <property type="entry name" value="DUF3433"/>
</dbReference>
<dbReference type="EMBL" id="KZ805461">
    <property type="protein sequence ID" value="PVH96556.1"/>
    <property type="molecule type" value="Genomic_DNA"/>
</dbReference>
<feature type="transmembrane region" description="Helical" evidence="1">
    <location>
        <begin position="118"/>
        <end position="141"/>
    </location>
</feature>
<gene>
    <name evidence="2" type="ORF">DM02DRAFT_115979</name>
</gene>